<comment type="caution">
    <text evidence="2">The sequence shown here is derived from an EMBL/GenBank/DDBJ whole genome shotgun (WGS) entry which is preliminary data.</text>
</comment>
<feature type="transmembrane region" description="Helical" evidence="1">
    <location>
        <begin position="196"/>
        <end position="216"/>
    </location>
</feature>
<gene>
    <name evidence="2" type="ORF">GGX14DRAFT_677347</name>
</gene>
<sequence>MLTAARNVGPGLDGKDIYLWKIRFLELACGAISYGMNLRGSPGDLQLTSAWHAGVFLCIGTISTYTLIRKGLRGQRAHQALLSITLMMLFASTAHLALYIGDRVLHFPTLAAEYVDPSVISNRLEISQIWLRRITYFLSDIIVVWRAWVIWHENRYVHAALAVCILTTGVTSLTLAVFNTKTQFQGIHYSTGTQNFLGTFSLLVTNFFATALIMYYRQNIKKYINCTGNKSTKIENVLILLMETGGLYCTFWIFLMVGDYGYYVGFELESFFQPYISGIYPTVIIFMVSRQMMLSEQVLSNPSLLSAHTSAQTIRFAPPTVSRQSNGGSHMLDDSSVILNSMSHQEGQGRDEI</sequence>
<reference evidence="2" key="1">
    <citation type="submission" date="2023-03" db="EMBL/GenBank/DDBJ databases">
        <title>Massive genome expansion in bonnet fungi (Mycena s.s.) driven by repeated elements and novel gene families across ecological guilds.</title>
        <authorList>
            <consortium name="Lawrence Berkeley National Laboratory"/>
            <person name="Harder C.B."/>
            <person name="Miyauchi S."/>
            <person name="Viragh M."/>
            <person name="Kuo A."/>
            <person name="Thoen E."/>
            <person name="Andreopoulos B."/>
            <person name="Lu D."/>
            <person name="Skrede I."/>
            <person name="Drula E."/>
            <person name="Henrissat B."/>
            <person name="Morin E."/>
            <person name="Kohler A."/>
            <person name="Barry K."/>
            <person name="LaButti K."/>
            <person name="Morin E."/>
            <person name="Salamov A."/>
            <person name="Lipzen A."/>
            <person name="Mereny Z."/>
            <person name="Hegedus B."/>
            <person name="Baldrian P."/>
            <person name="Stursova M."/>
            <person name="Weitz H."/>
            <person name="Taylor A."/>
            <person name="Grigoriev I.V."/>
            <person name="Nagy L.G."/>
            <person name="Martin F."/>
            <person name="Kauserud H."/>
        </authorList>
    </citation>
    <scope>NUCLEOTIDE SEQUENCE</scope>
    <source>
        <strain evidence="2">9144</strain>
    </source>
</reference>
<evidence type="ECO:0000313" key="3">
    <source>
        <dbReference type="Proteomes" id="UP001219525"/>
    </source>
</evidence>
<feature type="transmembrane region" description="Helical" evidence="1">
    <location>
        <begin position="50"/>
        <end position="68"/>
    </location>
</feature>
<accession>A0AAD6Y7V0</accession>
<keyword evidence="1" id="KW-0812">Transmembrane</keyword>
<keyword evidence="1" id="KW-0472">Membrane</keyword>
<keyword evidence="3" id="KW-1185">Reference proteome</keyword>
<feature type="transmembrane region" description="Helical" evidence="1">
    <location>
        <begin position="156"/>
        <end position="176"/>
    </location>
</feature>
<keyword evidence="1" id="KW-1133">Transmembrane helix</keyword>
<feature type="transmembrane region" description="Helical" evidence="1">
    <location>
        <begin position="270"/>
        <end position="288"/>
    </location>
</feature>
<dbReference type="AlphaFoldDB" id="A0AAD6Y7V0"/>
<feature type="transmembrane region" description="Helical" evidence="1">
    <location>
        <begin position="80"/>
        <end position="100"/>
    </location>
</feature>
<evidence type="ECO:0000256" key="1">
    <source>
        <dbReference type="SAM" id="Phobius"/>
    </source>
</evidence>
<organism evidence="2 3">
    <name type="scientific">Mycena pura</name>
    <dbReference type="NCBI Taxonomy" id="153505"/>
    <lineage>
        <taxon>Eukaryota</taxon>
        <taxon>Fungi</taxon>
        <taxon>Dikarya</taxon>
        <taxon>Basidiomycota</taxon>
        <taxon>Agaricomycotina</taxon>
        <taxon>Agaricomycetes</taxon>
        <taxon>Agaricomycetidae</taxon>
        <taxon>Agaricales</taxon>
        <taxon>Marasmiineae</taxon>
        <taxon>Mycenaceae</taxon>
        <taxon>Mycena</taxon>
    </lineage>
</organism>
<proteinExistence type="predicted"/>
<dbReference type="Proteomes" id="UP001219525">
    <property type="component" value="Unassembled WGS sequence"/>
</dbReference>
<feature type="transmembrane region" description="Helical" evidence="1">
    <location>
        <begin position="130"/>
        <end position="149"/>
    </location>
</feature>
<feature type="transmembrane region" description="Helical" evidence="1">
    <location>
        <begin position="237"/>
        <end position="258"/>
    </location>
</feature>
<protein>
    <submittedName>
        <fullName evidence="2">Uncharacterized protein</fullName>
    </submittedName>
</protein>
<evidence type="ECO:0000313" key="2">
    <source>
        <dbReference type="EMBL" id="KAJ7195257.1"/>
    </source>
</evidence>
<name>A0AAD6Y7V0_9AGAR</name>
<dbReference type="EMBL" id="JARJCW010000092">
    <property type="protein sequence ID" value="KAJ7195257.1"/>
    <property type="molecule type" value="Genomic_DNA"/>
</dbReference>